<dbReference type="Proteomes" id="UP001057402">
    <property type="component" value="Chromosome 2"/>
</dbReference>
<evidence type="ECO:0000313" key="1">
    <source>
        <dbReference type="EMBL" id="KAI4385320.1"/>
    </source>
</evidence>
<proteinExistence type="predicted"/>
<protein>
    <submittedName>
        <fullName evidence="1">Uncharacterized protein</fullName>
    </submittedName>
</protein>
<comment type="caution">
    <text evidence="1">The sequence shown here is derived from an EMBL/GenBank/DDBJ whole genome shotgun (WGS) entry which is preliminary data.</text>
</comment>
<dbReference type="EMBL" id="CM042881">
    <property type="protein sequence ID" value="KAI4385320.1"/>
    <property type="molecule type" value="Genomic_DNA"/>
</dbReference>
<sequence length="1611" mass="178538">MSDASSKFDLPDDLLSSSANPHAPPSDRHFPFPPKMDDLGGHYEEKMLMGPNDESKDQLTENSIPLSPQWLYAKPTDSKMDIRVPPSGSVGNSSDSNLKENWRLDGSEEKKDWRKTASENDGTRRWREEERETSLLGGRRDRRKTDRRTGNVVTRDTAENRTLASAEKWQDNNARTPGHEPRRDSKWSSRWGPDDKERESRTEKKIDGEKEDGNDHPPPLGSSRIAPEREAESRDKWRPRHRMEVHSSVSNPHRAAPGFGLEKGIAEGSNVGFALGRGRSSATGRSAGPIGSSAFDNTENLPRRAGVATPFCYPRAKLLDIYRQQKVQPCFASIPDRMENIPPFTQSGISEPLAFVSPDTEEEAVLGDISRGKITGSGAVYNSFRLDRSAENIAGLEDESGEGKPRVQPLVNSTENVSGLQGLSNDGAGHDDDSIFLWDGDHQITSINDNAEPEANRKGELTNSSGNRQFNSTGSLFMDGRADHHKENASAFFSSVQSNIVDDGLILESILPEDDYMKSPISMNVVSRDLDGSSSLFGVAYPGQNSGGNFHNLSAVESKNLPKSIPLEELSIYYLDPQGEIQGPFLGADIISWFEQGFFGTDLPVRLADAPEGTPFQELGEVMPHLMGNVTNEYGAAVVSSIGESSATRGSMEIVLPGPVHSITHKEVLSDDNRLPSESESLPSQNVQLRTSEPGSSPLNHPETTSFHDFSGQDEEIVFPGRPGSSGHPISKSSGHSFDAGANSISNSSLPSDLTVPGLQSREENKLHPFGLLWSELKEMNVKRAPASSLSSNVGNVAQLGAITDPPHPSDTWPASARRNSLLEQPVHQETMASQHFSRLEQESARFDFQEQLMSKQLQQQQQRQQQNLLLFQSQLNQSTLGQLSAETLMSQQQLNVHNIPQIDHLMALQLQKQRQHDLQLQLQHQRQHELQLQLQQQQQLLQQQKLMEHQQAQVQQVLLERILQNRMHDSGLGQSSLDPFRANNALDQVLQEQNFLHELRQRSHRPARHIPPAEQIAQASFGRLSQKDTQREREFVHQQRLLGLNAKQFAGLGLQNNDEEVRHAGSVWHPEESDAFLRAHGIHRTNSSGLNPLDYHKQQLSLHDGPLNLYEPNQLMQERHRQEYYESSGLPFERTISLPPDNEGMNMEMLDAIARVHNADMLESSSRMKSGAQAGKFFNELPPQNSRPSVFPNQFTIPVDAMDGNWPDNRGQHANDWIGSQFQQMNINSERQKRELAGTMSSENQSSWMSEGQHDDKSKRLLMELLHQKSGQQNQSAHALDDREGMSIKRLPSPGFYAGSNSSSVGPNNSFTVGSYGSSSSETPQFFLGAENTGGLEIKNDLRFKTSSGAFAEGEQMLSGMHDSALRIYSNPTMVNKPSLNKEYFEGEGRKVSSISGDKFKRLNFEMFESNTEQSALAAADQDPARRSSTRHGSIGSAGEDVSFYDEGIRSRHPAQIMKEQVPVILSKSQDNIFSRSPEGLPGIARLRNSFSGVPDGFKPDRGSIATNDSAMSKKDLQFRRTSSYSDAEASETTFMDMLKSSSRKMTGASATQDSQAISGVPMEPASDSSQAGRSGKKKGKKGKQIDPALLGFKVTSNRIMMGEIHRIDD</sequence>
<accession>A0ACB9S1U3</accession>
<name>A0ACB9S1U3_9MYRT</name>
<reference evidence="2" key="1">
    <citation type="journal article" date="2023" name="Front. Plant Sci.">
        <title>Chromosomal-level genome assembly of Melastoma candidum provides insights into trichome evolution.</title>
        <authorList>
            <person name="Zhong Y."/>
            <person name="Wu W."/>
            <person name="Sun C."/>
            <person name="Zou P."/>
            <person name="Liu Y."/>
            <person name="Dai S."/>
            <person name="Zhou R."/>
        </authorList>
    </citation>
    <scope>NUCLEOTIDE SEQUENCE [LARGE SCALE GENOMIC DNA]</scope>
</reference>
<gene>
    <name evidence="1" type="ORF">MLD38_003361</name>
</gene>
<evidence type="ECO:0000313" key="2">
    <source>
        <dbReference type="Proteomes" id="UP001057402"/>
    </source>
</evidence>
<keyword evidence="2" id="KW-1185">Reference proteome</keyword>
<organism evidence="1 2">
    <name type="scientific">Melastoma candidum</name>
    <dbReference type="NCBI Taxonomy" id="119954"/>
    <lineage>
        <taxon>Eukaryota</taxon>
        <taxon>Viridiplantae</taxon>
        <taxon>Streptophyta</taxon>
        <taxon>Embryophyta</taxon>
        <taxon>Tracheophyta</taxon>
        <taxon>Spermatophyta</taxon>
        <taxon>Magnoliopsida</taxon>
        <taxon>eudicotyledons</taxon>
        <taxon>Gunneridae</taxon>
        <taxon>Pentapetalae</taxon>
        <taxon>rosids</taxon>
        <taxon>malvids</taxon>
        <taxon>Myrtales</taxon>
        <taxon>Melastomataceae</taxon>
        <taxon>Melastomatoideae</taxon>
        <taxon>Melastomateae</taxon>
        <taxon>Melastoma</taxon>
    </lineage>
</organism>